<comment type="similarity">
    <text evidence="2 21">Belongs to the cation transport ATPase (P-type) (TC 3.A.3) family. Type IB subfamily.</text>
</comment>
<evidence type="ECO:0000313" key="23">
    <source>
        <dbReference type="EMBL" id="SMF27664.1"/>
    </source>
</evidence>
<dbReference type="FunFam" id="3.40.50.1000:FF:000144">
    <property type="entry name" value="copper-transporting ATPase 1 isoform X2"/>
    <property type="match status" value="1"/>
</dbReference>
<name>A0A1Y6C0P9_9PROT</name>
<keyword evidence="11" id="KW-0187">Copper transport</keyword>
<reference evidence="23 24" key="1">
    <citation type="submission" date="2017-04" db="EMBL/GenBank/DDBJ databases">
        <authorList>
            <person name="Afonso C.L."/>
            <person name="Miller P.J."/>
            <person name="Scott M.A."/>
            <person name="Spackman E."/>
            <person name="Goraichik I."/>
            <person name="Dimitrov K.M."/>
            <person name="Suarez D.L."/>
            <person name="Swayne D.E."/>
        </authorList>
    </citation>
    <scope>NUCLEOTIDE SEQUENCE [LARGE SCALE GENOMIC DNA]</scope>
    <source>
        <strain evidence="23 24">USBA 355</strain>
    </source>
</reference>
<dbReference type="SUPFAM" id="SSF55008">
    <property type="entry name" value="HMA, heavy metal-associated domain"/>
    <property type="match status" value="2"/>
</dbReference>
<evidence type="ECO:0000256" key="19">
    <source>
        <dbReference type="ARBA" id="ARBA00033239"/>
    </source>
</evidence>
<evidence type="ECO:0000256" key="9">
    <source>
        <dbReference type="ARBA" id="ARBA00022737"/>
    </source>
</evidence>
<dbReference type="GO" id="GO:0055070">
    <property type="term" value="P:copper ion homeostasis"/>
    <property type="evidence" value="ECO:0007669"/>
    <property type="project" value="TreeGrafter"/>
</dbReference>
<dbReference type="InterPro" id="IPR044492">
    <property type="entry name" value="P_typ_ATPase_HD_dom"/>
</dbReference>
<dbReference type="PRINTS" id="PR00942">
    <property type="entry name" value="CUATPASEI"/>
</dbReference>
<dbReference type="NCBIfam" id="TIGR00003">
    <property type="entry name" value="copper ion binding protein"/>
    <property type="match status" value="2"/>
</dbReference>
<evidence type="ECO:0000256" key="7">
    <source>
        <dbReference type="ARBA" id="ARBA00022692"/>
    </source>
</evidence>
<keyword evidence="8 21" id="KW-0479">Metal-binding</keyword>
<dbReference type="SFLD" id="SFLDS00003">
    <property type="entry name" value="Haloacid_Dehalogenase"/>
    <property type="match status" value="1"/>
</dbReference>
<dbReference type="GO" id="GO:0005886">
    <property type="term" value="C:plasma membrane"/>
    <property type="evidence" value="ECO:0007669"/>
    <property type="project" value="UniProtKB-SubCell"/>
</dbReference>
<evidence type="ECO:0000256" key="3">
    <source>
        <dbReference type="ARBA" id="ARBA00012517"/>
    </source>
</evidence>
<keyword evidence="5 21" id="KW-1003">Cell membrane</keyword>
<accession>A0A1Y6C0P9</accession>
<protein>
    <recommendedName>
        <fullName evidence="3">P-type Cu(+) transporter</fullName>
        <ecNumber evidence="3">7.2.2.8</ecNumber>
    </recommendedName>
    <alternativeName>
        <fullName evidence="19">Cu(+)-exporting ATPase</fullName>
    </alternativeName>
</protein>
<dbReference type="EMBL" id="FWZX01000009">
    <property type="protein sequence ID" value="SMF27664.1"/>
    <property type="molecule type" value="Genomic_DNA"/>
</dbReference>
<dbReference type="GO" id="GO:0016887">
    <property type="term" value="F:ATP hydrolysis activity"/>
    <property type="evidence" value="ECO:0007669"/>
    <property type="project" value="InterPro"/>
</dbReference>
<evidence type="ECO:0000256" key="10">
    <source>
        <dbReference type="ARBA" id="ARBA00022741"/>
    </source>
</evidence>
<dbReference type="InterPro" id="IPR059000">
    <property type="entry name" value="ATPase_P-type_domA"/>
</dbReference>
<keyword evidence="9" id="KW-0677">Repeat</keyword>
<dbReference type="PANTHER" id="PTHR43520:SF8">
    <property type="entry name" value="P-TYPE CU(+) TRANSPORTER"/>
    <property type="match status" value="1"/>
</dbReference>
<evidence type="ECO:0000256" key="1">
    <source>
        <dbReference type="ARBA" id="ARBA00004651"/>
    </source>
</evidence>
<keyword evidence="12 21" id="KW-0067">ATP-binding</keyword>
<dbReference type="CDD" id="cd02094">
    <property type="entry name" value="P-type_ATPase_Cu-like"/>
    <property type="match status" value="1"/>
</dbReference>
<dbReference type="PROSITE" id="PS00154">
    <property type="entry name" value="ATPASE_E1_E2"/>
    <property type="match status" value="1"/>
</dbReference>
<dbReference type="InterPro" id="IPR001757">
    <property type="entry name" value="P_typ_ATPase"/>
</dbReference>
<dbReference type="InterPro" id="IPR023299">
    <property type="entry name" value="ATPase_P-typ_cyto_dom_N"/>
</dbReference>
<dbReference type="FunFam" id="2.70.150.10:FF:000020">
    <property type="entry name" value="Copper-exporting P-type ATPase A"/>
    <property type="match status" value="1"/>
</dbReference>
<dbReference type="SFLD" id="SFLDF00027">
    <property type="entry name" value="p-type_atpase"/>
    <property type="match status" value="1"/>
</dbReference>
<dbReference type="GO" id="GO:0060003">
    <property type="term" value="P:copper ion export"/>
    <property type="evidence" value="ECO:0007669"/>
    <property type="project" value="UniProtKB-ARBA"/>
</dbReference>
<dbReference type="PRINTS" id="PR00943">
    <property type="entry name" value="CUATPASE"/>
</dbReference>
<evidence type="ECO:0000256" key="17">
    <source>
        <dbReference type="ARBA" id="ARBA00023065"/>
    </source>
</evidence>
<keyword evidence="13" id="KW-0460">Magnesium</keyword>
<dbReference type="Pfam" id="PF00122">
    <property type="entry name" value="E1-E2_ATPase"/>
    <property type="match status" value="1"/>
</dbReference>
<evidence type="ECO:0000256" key="16">
    <source>
        <dbReference type="ARBA" id="ARBA00023008"/>
    </source>
</evidence>
<evidence type="ECO:0000256" key="13">
    <source>
        <dbReference type="ARBA" id="ARBA00022842"/>
    </source>
</evidence>
<proteinExistence type="inferred from homology"/>
<keyword evidence="14" id="KW-1278">Translocase</keyword>
<dbReference type="STRING" id="560819.SAMN05428998_109103"/>
<dbReference type="InterPro" id="IPR023214">
    <property type="entry name" value="HAD_sf"/>
</dbReference>
<dbReference type="GO" id="GO:0005507">
    <property type="term" value="F:copper ion binding"/>
    <property type="evidence" value="ECO:0007669"/>
    <property type="project" value="InterPro"/>
</dbReference>
<dbReference type="PANTHER" id="PTHR43520">
    <property type="entry name" value="ATP7, ISOFORM B"/>
    <property type="match status" value="1"/>
</dbReference>
<evidence type="ECO:0000256" key="14">
    <source>
        <dbReference type="ARBA" id="ARBA00022967"/>
    </source>
</evidence>
<feature type="transmembrane region" description="Helical" evidence="21">
    <location>
        <begin position="786"/>
        <end position="804"/>
    </location>
</feature>
<dbReference type="Pfam" id="PF00403">
    <property type="entry name" value="HMA"/>
    <property type="match status" value="2"/>
</dbReference>
<evidence type="ECO:0000256" key="21">
    <source>
        <dbReference type="RuleBase" id="RU362081"/>
    </source>
</evidence>
<dbReference type="GO" id="GO:0005524">
    <property type="term" value="F:ATP binding"/>
    <property type="evidence" value="ECO:0007669"/>
    <property type="project" value="UniProtKB-UniRule"/>
</dbReference>
<dbReference type="PRINTS" id="PR00119">
    <property type="entry name" value="CATATPASE"/>
</dbReference>
<dbReference type="AlphaFoldDB" id="A0A1Y6C0P9"/>
<dbReference type="GO" id="GO:0043682">
    <property type="term" value="F:P-type divalent copper transporter activity"/>
    <property type="evidence" value="ECO:0007669"/>
    <property type="project" value="TreeGrafter"/>
</dbReference>
<evidence type="ECO:0000256" key="20">
    <source>
        <dbReference type="ARBA" id="ARBA00049289"/>
    </source>
</evidence>
<evidence type="ECO:0000256" key="15">
    <source>
        <dbReference type="ARBA" id="ARBA00022989"/>
    </source>
</evidence>
<feature type="transmembrane region" description="Helical" evidence="21">
    <location>
        <begin position="196"/>
        <end position="215"/>
    </location>
</feature>
<dbReference type="Proteomes" id="UP000192917">
    <property type="component" value="Unassembled WGS sequence"/>
</dbReference>
<dbReference type="SUPFAM" id="SSF81653">
    <property type="entry name" value="Calcium ATPase, transduction domain A"/>
    <property type="match status" value="1"/>
</dbReference>
<dbReference type="InterPro" id="IPR006122">
    <property type="entry name" value="HMA_Cu_ion-bd"/>
</dbReference>
<organism evidence="23 24">
    <name type="scientific">Tistlia consotensis USBA 355</name>
    <dbReference type="NCBI Taxonomy" id="560819"/>
    <lineage>
        <taxon>Bacteria</taxon>
        <taxon>Pseudomonadati</taxon>
        <taxon>Pseudomonadota</taxon>
        <taxon>Alphaproteobacteria</taxon>
        <taxon>Rhodospirillales</taxon>
        <taxon>Rhodovibrionaceae</taxon>
        <taxon>Tistlia</taxon>
    </lineage>
</organism>
<evidence type="ECO:0000256" key="5">
    <source>
        <dbReference type="ARBA" id="ARBA00022475"/>
    </source>
</evidence>
<dbReference type="PROSITE" id="PS50846">
    <property type="entry name" value="HMA_2"/>
    <property type="match status" value="2"/>
</dbReference>
<evidence type="ECO:0000256" key="11">
    <source>
        <dbReference type="ARBA" id="ARBA00022796"/>
    </source>
</evidence>
<sequence>MSQELTLPIEGMTCASCVRRAERALGGVAGVESASVNLATARARVAVDLSALDPAALLGAVREAGYEARPEELRLAVDGMTCASCVRRVERALAGVPGVVEASVNLATAEARVAYLPGLAEPATLAAAVAEAGYQARPVDADGAAEDRERAGREAEVAGLKRSLVFAAVFTLPLVVVAMGRHVPGLDGLYGLLPERAWLLVELQLATSVQFVAGWRFYRQGWAELRHLNPGMSSLVMLGSSAAYFYSLVAFAAPAIFPAGTAHSYFEAAAVVITLILLGRLLEAVAKGRTSEAIKKLLRLQAKSARVRRDGAEIEVPVAEVVPGDLVIVRPGERLPVDGLVVEGGSFVDESMITGEPVPVEKRAEAEVVGGTVNKTGSFTYRATRVGADTVLSRIVRLVEEAQGSKPPSQALADRIAAVFVPVVIALALLAFAFWLVFGPAPALSFAFVAAVSVLLIACPCAMGLATPTAVMVGTGKGAEMGVLFRKGAALEELARVGTVVLDKTGTLTLGRPELTDVEPLHPSLAVDDILRLVAAAEAKSEHPIADAVVRGARERDLAPAEVARFEAEPGYGIEAEVEGHRVQVGADRYLRRLGIAFGAAEARAAAFAEAAKTPLYAAVDGELAALLAVADPLKEGSREAVAALHGLGLEVAMLTGDNRATAQAIAGQVGIDRVLAEVLPDGKADEVRRLQREGDKVAFVGDGINDAPALAQADVGIAIGTGTDVAIEAGDVVLMSGDLRGIVNAAALSRRTLRTIRLNFFWAYAYNVALIPLAAGALYPLAGILLSPVLAAAAMSTSSVFVVTNSLRLRGFRPPLDGAESRAVPMASGRLVEQPAE</sequence>
<dbReference type="InterPro" id="IPR018303">
    <property type="entry name" value="ATPase_P-typ_P_site"/>
</dbReference>
<keyword evidence="15 21" id="KW-1133">Transmembrane helix</keyword>
<evidence type="ECO:0000256" key="18">
    <source>
        <dbReference type="ARBA" id="ARBA00023136"/>
    </source>
</evidence>
<dbReference type="Pfam" id="PF00702">
    <property type="entry name" value="Hydrolase"/>
    <property type="match status" value="1"/>
</dbReference>
<feature type="transmembrane region" description="Helical" evidence="21">
    <location>
        <begin position="416"/>
        <end position="438"/>
    </location>
</feature>
<dbReference type="InterPro" id="IPR027256">
    <property type="entry name" value="P-typ_ATPase_IB"/>
</dbReference>
<dbReference type="SFLD" id="SFLDG00002">
    <property type="entry name" value="C1.7:_P-type_atpase_like"/>
    <property type="match status" value="1"/>
</dbReference>
<keyword evidence="7 21" id="KW-0812">Transmembrane</keyword>
<keyword evidence="24" id="KW-1185">Reference proteome</keyword>
<dbReference type="NCBIfam" id="TIGR01511">
    <property type="entry name" value="ATPase-IB1_Cu"/>
    <property type="match status" value="1"/>
</dbReference>
<keyword evidence="18 21" id="KW-0472">Membrane</keyword>
<evidence type="ECO:0000256" key="6">
    <source>
        <dbReference type="ARBA" id="ARBA00022553"/>
    </source>
</evidence>
<comment type="subcellular location">
    <subcellularLocation>
        <location evidence="1">Cell membrane</location>
        <topology evidence="1">Multi-pass membrane protein</topology>
    </subcellularLocation>
</comment>
<dbReference type="Gene3D" id="3.40.1110.10">
    <property type="entry name" value="Calcium-transporting ATPase, cytoplasmic domain N"/>
    <property type="match status" value="1"/>
</dbReference>
<dbReference type="InterPro" id="IPR036163">
    <property type="entry name" value="HMA_dom_sf"/>
</dbReference>
<dbReference type="FunFam" id="3.30.70.100:FF:000005">
    <property type="entry name" value="Copper-exporting P-type ATPase A"/>
    <property type="match status" value="2"/>
</dbReference>
<evidence type="ECO:0000256" key="4">
    <source>
        <dbReference type="ARBA" id="ARBA00022448"/>
    </source>
</evidence>
<keyword evidence="4" id="KW-0813">Transport</keyword>
<dbReference type="InterPro" id="IPR006121">
    <property type="entry name" value="HMA_dom"/>
</dbReference>
<dbReference type="Gene3D" id="3.30.70.100">
    <property type="match status" value="2"/>
</dbReference>
<feature type="domain" description="HMA" evidence="22">
    <location>
        <begin position="3"/>
        <end position="69"/>
    </location>
</feature>
<dbReference type="Gene3D" id="2.70.150.10">
    <property type="entry name" value="Calcium-transporting ATPase, cytoplasmic transduction domain A"/>
    <property type="match status" value="1"/>
</dbReference>
<dbReference type="InterPro" id="IPR008250">
    <property type="entry name" value="ATPase_P-typ_transduc_dom_A_sf"/>
</dbReference>
<dbReference type="EC" id="7.2.2.8" evidence="3"/>
<evidence type="ECO:0000313" key="24">
    <source>
        <dbReference type="Proteomes" id="UP000192917"/>
    </source>
</evidence>
<comment type="catalytic activity">
    <reaction evidence="20">
        <text>Cu(+)(in) + ATP + H2O = Cu(+)(out) + ADP + phosphate + H(+)</text>
        <dbReference type="Rhea" id="RHEA:25792"/>
        <dbReference type="ChEBI" id="CHEBI:15377"/>
        <dbReference type="ChEBI" id="CHEBI:15378"/>
        <dbReference type="ChEBI" id="CHEBI:30616"/>
        <dbReference type="ChEBI" id="CHEBI:43474"/>
        <dbReference type="ChEBI" id="CHEBI:49552"/>
        <dbReference type="ChEBI" id="CHEBI:456216"/>
        <dbReference type="EC" id="7.2.2.8"/>
    </reaction>
</comment>
<dbReference type="Gene3D" id="3.40.50.1000">
    <property type="entry name" value="HAD superfamily/HAD-like"/>
    <property type="match status" value="1"/>
</dbReference>
<evidence type="ECO:0000259" key="22">
    <source>
        <dbReference type="PROSITE" id="PS50846"/>
    </source>
</evidence>
<keyword evidence="10 21" id="KW-0547">Nucleotide-binding</keyword>
<dbReference type="InterPro" id="IPR023298">
    <property type="entry name" value="ATPase_P-typ_TM_dom_sf"/>
</dbReference>
<dbReference type="NCBIfam" id="TIGR01494">
    <property type="entry name" value="ATPase_P-type"/>
    <property type="match status" value="1"/>
</dbReference>
<evidence type="ECO:0000256" key="12">
    <source>
        <dbReference type="ARBA" id="ARBA00022840"/>
    </source>
</evidence>
<feature type="transmembrane region" description="Helical" evidence="21">
    <location>
        <begin position="235"/>
        <end position="257"/>
    </location>
</feature>
<dbReference type="SUPFAM" id="SSF56784">
    <property type="entry name" value="HAD-like"/>
    <property type="match status" value="1"/>
</dbReference>
<evidence type="ECO:0000256" key="2">
    <source>
        <dbReference type="ARBA" id="ARBA00006024"/>
    </source>
</evidence>
<dbReference type="SUPFAM" id="SSF81665">
    <property type="entry name" value="Calcium ATPase, transmembrane domain M"/>
    <property type="match status" value="1"/>
</dbReference>
<keyword evidence="16" id="KW-0186">Copper</keyword>
<feature type="transmembrane region" description="Helical" evidence="21">
    <location>
        <begin position="444"/>
        <end position="467"/>
    </location>
</feature>
<feature type="transmembrane region" description="Helical" evidence="21">
    <location>
        <begin position="163"/>
        <end position="184"/>
    </location>
</feature>
<feature type="domain" description="HMA" evidence="22">
    <location>
        <begin position="71"/>
        <end position="137"/>
    </location>
</feature>
<dbReference type="InterPro" id="IPR017969">
    <property type="entry name" value="Heavy-metal-associated_CS"/>
</dbReference>
<dbReference type="InterPro" id="IPR036412">
    <property type="entry name" value="HAD-like_sf"/>
</dbReference>
<keyword evidence="17" id="KW-0406">Ion transport</keyword>
<keyword evidence="6" id="KW-0597">Phosphoprotein</keyword>
<dbReference type="NCBIfam" id="TIGR01525">
    <property type="entry name" value="ATPase-IB_hvy"/>
    <property type="match status" value="1"/>
</dbReference>
<dbReference type="CDD" id="cd00371">
    <property type="entry name" value="HMA"/>
    <property type="match status" value="2"/>
</dbReference>
<dbReference type="PROSITE" id="PS01047">
    <property type="entry name" value="HMA_1"/>
    <property type="match status" value="1"/>
</dbReference>
<feature type="transmembrane region" description="Helical" evidence="21">
    <location>
        <begin position="761"/>
        <end position="780"/>
    </location>
</feature>
<evidence type="ECO:0000256" key="8">
    <source>
        <dbReference type="ARBA" id="ARBA00022723"/>
    </source>
</evidence>
<gene>
    <name evidence="23" type="ORF">SAMN05428998_109103</name>
</gene>
<dbReference type="RefSeq" id="WP_085123162.1">
    <property type="nucleotide sequence ID" value="NZ_FWZX01000009.1"/>
</dbReference>
<dbReference type="GO" id="GO:0140581">
    <property type="term" value="F:P-type monovalent copper transporter activity"/>
    <property type="evidence" value="ECO:0007669"/>
    <property type="project" value="UniProtKB-EC"/>
</dbReference>
<feature type="transmembrane region" description="Helical" evidence="21">
    <location>
        <begin position="263"/>
        <end position="282"/>
    </location>
</feature>